<geneLocation type="plasmid" evidence="3">
    <name>pElP_3</name>
</geneLocation>
<evidence type="ECO:0000313" key="4">
    <source>
        <dbReference type="Proteomes" id="UP000317835"/>
    </source>
</evidence>
<dbReference type="InterPro" id="IPR058652">
    <property type="entry name" value="VapC50_C"/>
</dbReference>
<dbReference type="KEGG" id="tpla:ElP_75260"/>
<evidence type="ECO:0000313" key="3">
    <source>
        <dbReference type="EMBL" id="QDV39555.1"/>
    </source>
</evidence>
<evidence type="ECO:0000313" key="2">
    <source>
        <dbReference type="EMBL" id="QDV39529.1"/>
    </source>
</evidence>
<keyword evidence="3" id="KW-0614">Plasmid</keyword>
<dbReference type="AlphaFoldDB" id="A0A518HFC9"/>
<reference evidence="3 4" key="1">
    <citation type="submission" date="2019-02" db="EMBL/GenBank/DDBJ databases">
        <title>Deep-cultivation of Planctomycetes and their phenomic and genomic characterization uncovers novel biology.</title>
        <authorList>
            <person name="Wiegand S."/>
            <person name="Jogler M."/>
            <person name="Boedeker C."/>
            <person name="Pinto D."/>
            <person name="Vollmers J."/>
            <person name="Rivas-Marin E."/>
            <person name="Kohn T."/>
            <person name="Peeters S.H."/>
            <person name="Heuer A."/>
            <person name="Rast P."/>
            <person name="Oberbeckmann S."/>
            <person name="Bunk B."/>
            <person name="Jeske O."/>
            <person name="Meyerdierks A."/>
            <person name="Storesund J.E."/>
            <person name="Kallscheuer N."/>
            <person name="Luecker S."/>
            <person name="Lage O.M."/>
            <person name="Pohl T."/>
            <person name="Merkel B.J."/>
            <person name="Hornburger P."/>
            <person name="Mueller R.-W."/>
            <person name="Bruemmer F."/>
            <person name="Labrenz M."/>
            <person name="Spormann A.M."/>
            <person name="Op den Camp H."/>
            <person name="Overmann J."/>
            <person name="Amann R."/>
            <person name="Jetten M.S.M."/>
            <person name="Mascher T."/>
            <person name="Medema M.H."/>
            <person name="Devos D.P."/>
            <person name="Kaster A.-K."/>
            <person name="Ovreas L."/>
            <person name="Rohde M."/>
            <person name="Galperin M.Y."/>
            <person name="Jogler C."/>
        </authorList>
    </citation>
    <scope>NUCLEOTIDE SEQUENCE [LARGE SCALE GENOMIC DNA]</scope>
    <source>
        <strain evidence="3 4">ElP</strain>
        <plasmid evidence="4">pelp_3</plasmid>
        <plasmid evidence="3">pElP_3</plasmid>
    </source>
</reference>
<evidence type="ECO:0000259" key="1">
    <source>
        <dbReference type="Pfam" id="PF26343"/>
    </source>
</evidence>
<proteinExistence type="predicted"/>
<dbReference type="Pfam" id="PF26343">
    <property type="entry name" value="VapC50_C"/>
    <property type="match status" value="1"/>
</dbReference>
<organism evidence="3 4">
    <name type="scientific">Tautonia plasticadhaerens</name>
    <dbReference type="NCBI Taxonomy" id="2527974"/>
    <lineage>
        <taxon>Bacteria</taxon>
        <taxon>Pseudomonadati</taxon>
        <taxon>Planctomycetota</taxon>
        <taxon>Planctomycetia</taxon>
        <taxon>Isosphaerales</taxon>
        <taxon>Isosphaeraceae</taxon>
        <taxon>Tautonia</taxon>
    </lineage>
</organism>
<protein>
    <recommendedName>
        <fullName evidence="1">VapC50 C-terminal domain-containing protein</fullName>
    </recommendedName>
</protein>
<keyword evidence="4" id="KW-1185">Reference proteome</keyword>
<feature type="domain" description="VapC50 C-terminal" evidence="1">
    <location>
        <begin position="2"/>
        <end position="40"/>
    </location>
</feature>
<dbReference type="KEGG" id="tpla:ElP_74980"/>
<name>A0A518HFC9_9BACT</name>
<dbReference type="EMBL" id="CP036429">
    <property type="protein sequence ID" value="QDV39529.1"/>
    <property type="molecule type" value="Genomic_DNA"/>
</dbReference>
<accession>A0A518HFC9</accession>
<sequence length="58" mass="6261">MIAAVWTQQAQLKSPPVGVEELLGTLHRQDLAVTAARLRAEADRLGTLSRGFASCLGW</sequence>
<geneLocation type="plasmid" evidence="4">
    <name>pelp_3</name>
</geneLocation>
<dbReference type="EMBL" id="CP036429">
    <property type="protein sequence ID" value="QDV39555.1"/>
    <property type="molecule type" value="Genomic_DNA"/>
</dbReference>
<dbReference type="Proteomes" id="UP000317835">
    <property type="component" value="Plasmid pElP_3"/>
</dbReference>
<dbReference type="RefSeq" id="WP_197447213.1">
    <property type="nucleotide sequence ID" value="NZ_CP036429.1"/>
</dbReference>
<gene>
    <name evidence="2" type="ORF">ElP_74980</name>
    <name evidence="3" type="ORF">ElP_75260</name>
</gene>